<dbReference type="PANTHER" id="PTHR43440:SF1">
    <property type="entry name" value="UREASE"/>
    <property type="match status" value="1"/>
</dbReference>
<evidence type="ECO:0000256" key="6">
    <source>
        <dbReference type="NCBIfam" id="TIGR01792"/>
    </source>
</evidence>
<feature type="binding site" evidence="5 8">
    <location>
        <position position="136"/>
    </location>
    <ligand>
        <name>Ni(2+)</name>
        <dbReference type="ChEBI" id="CHEBI:49786"/>
        <label>1</label>
    </ligand>
</feature>
<dbReference type="PROSITE" id="PS51368">
    <property type="entry name" value="UREASE_3"/>
    <property type="match status" value="1"/>
</dbReference>
<evidence type="ECO:0000259" key="13">
    <source>
        <dbReference type="PROSITE" id="PS51368"/>
    </source>
</evidence>
<dbReference type="InterPro" id="IPR011612">
    <property type="entry name" value="Urease_alpha_N_dom"/>
</dbReference>
<dbReference type="SUPFAM" id="SSF51338">
    <property type="entry name" value="Composite domain of metallo-dependent hydrolases"/>
    <property type="match status" value="2"/>
</dbReference>
<feature type="binding site" evidence="5 10">
    <location>
        <position position="219"/>
    </location>
    <ligand>
        <name>substrate</name>
    </ligand>
</feature>
<gene>
    <name evidence="5 14" type="primary">ureC</name>
    <name evidence="14" type="ORF">ABK905_19435</name>
</gene>
<evidence type="ECO:0000313" key="14">
    <source>
        <dbReference type="EMBL" id="XBS68748.1"/>
    </source>
</evidence>
<feature type="binding site" evidence="5 8">
    <location>
        <position position="134"/>
    </location>
    <ligand>
        <name>Ni(2+)</name>
        <dbReference type="ChEBI" id="CHEBI:49786"/>
        <label>1</label>
    </ligand>
</feature>
<dbReference type="NCBIfam" id="TIGR01792">
    <property type="entry name" value="urease_alph"/>
    <property type="match status" value="1"/>
</dbReference>
<evidence type="ECO:0000256" key="9">
    <source>
        <dbReference type="PIRSR" id="PIRSR611612-52"/>
    </source>
</evidence>
<dbReference type="SUPFAM" id="SSF51556">
    <property type="entry name" value="Metallo-dependent hydrolases"/>
    <property type="match status" value="1"/>
</dbReference>
<dbReference type="GO" id="GO:0005737">
    <property type="term" value="C:cytoplasm"/>
    <property type="evidence" value="ECO:0007669"/>
    <property type="project" value="UniProtKB-SubCell"/>
</dbReference>
<dbReference type="InterPro" id="IPR050112">
    <property type="entry name" value="Urease_alpha_subunit"/>
</dbReference>
<organism evidence="14">
    <name type="scientific">Acerihabitans sp. KWT182</name>
    <dbReference type="NCBI Taxonomy" id="3157919"/>
    <lineage>
        <taxon>Bacteria</taxon>
        <taxon>Pseudomonadati</taxon>
        <taxon>Pseudomonadota</taxon>
        <taxon>Gammaproteobacteria</taxon>
        <taxon>Enterobacterales</taxon>
        <taxon>Pectobacteriaceae</taxon>
        <taxon>Acerihabitans</taxon>
    </lineage>
</organism>
<comment type="PTM">
    <text evidence="5">Carboxylation allows a single lysine to coordinate two nickel ions.</text>
</comment>
<dbReference type="Pfam" id="PF00449">
    <property type="entry name" value="Urease_alpha"/>
    <property type="match status" value="1"/>
</dbReference>
<dbReference type="GO" id="GO:0009039">
    <property type="term" value="F:urease activity"/>
    <property type="evidence" value="ECO:0007669"/>
    <property type="project" value="UniProtKB-UniRule"/>
</dbReference>
<evidence type="ECO:0000256" key="7">
    <source>
        <dbReference type="PIRSR" id="PIRSR611612-50"/>
    </source>
</evidence>
<evidence type="ECO:0000256" key="12">
    <source>
        <dbReference type="RuleBase" id="RU004158"/>
    </source>
</evidence>
<evidence type="ECO:0000256" key="3">
    <source>
        <dbReference type="ARBA" id="ARBA00022723"/>
    </source>
</evidence>
<dbReference type="InterPro" id="IPR005848">
    <property type="entry name" value="Urease_asu"/>
</dbReference>
<comment type="subunit">
    <text evidence="5">Heterotrimer of UreA (gamma), UreB (beta) and UreC (alpha) subunits. Three heterotrimers associate to form the active enzyme.</text>
</comment>
<dbReference type="EMBL" id="CP157947">
    <property type="protein sequence ID" value="XBS68748.1"/>
    <property type="molecule type" value="Genomic_DNA"/>
</dbReference>
<dbReference type="NCBIfam" id="NF009686">
    <property type="entry name" value="PRK13207.1"/>
    <property type="match status" value="1"/>
</dbReference>
<feature type="binding site" description="via carbamate group" evidence="5 8">
    <location>
        <position position="217"/>
    </location>
    <ligand>
        <name>Ni(2+)</name>
        <dbReference type="ChEBI" id="CHEBI:49786"/>
        <label>2</label>
    </ligand>
</feature>
<comment type="PTM">
    <text evidence="7">Carbamylation allows a single lysine to coordinate two nickel ions.</text>
</comment>
<sequence length="567" mass="60482">MSKISRRAYAEMFGPTTGDRVRLADTELWIEVEKDFTVYGEEVKFGGGKVIRDGMGQGQMTSAFCADLVLTNALVVDHWGIVKVDIGVKDGRIMAVGKAGNPDVQPGVTIAIGPGTEVVAAEGKIVTAGGIDSHIHFICPQQVEEAICSGVTTMIGGGTGPAAGTNATTCTPGPWYLARMLQAADALPVNIGFTGKGNASRPEALAEQVEAGAIGLKLHEDWGSTPAAIDCCLGVADEYDIQVAIHTDTLNEAGFVEDTLAAIGDRTIHTYHTEGAGGGHAPDIIRVCGFGNILPSSTNPTMPYTVNTIDEHLDMLMVCHHLDAGIAEDVAFAESRIRRETIAAEDILHDLGAFSMLSSDSQAMGRVGEVILRTWQAAHKMKVQRGPLAPDTERNDNFRVKRYIAKYTINPAITHGISHEVGSIEPGKLADLVLWSPAFFGVKPSLIIKGGMIAMAPMGDANASIPTPQPVHYRPMFGALGRARHATRMTFLSQAARGNGLAELLGLSSLIGVARACRRVGKADMIHNHWQPTIDVDAQTYQVRADGELLVCEPAAVLPMAQRYFLF</sequence>
<dbReference type="AlphaFoldDB" id="A0AAU7Q6T2"/>
<feature type="binding site" evidence="5 8">
    <location>
        <position position="360"/>
    </location>
    <ligand>
        <name>Ni(2+)</name>
        <dbReference type="ChEBI" id="CHEBI:49786"/>
        <label>1</label>
    </ligand>
</feature>
<dbReference type="Gene3D" id="3.20.20.140">
    <property type="entry name" value="Metal-dependent hydrolases"/>
    <property type="match status" value="1"/>
</dbReference>
<feature type="binding site" evidence="5 8">
    <location>
        <position position="246"/>
    </location>
    <ligand>
        <name>Ni(2+)</name>
        <dbReference type="ChEBI" id="CHEBI:49786"/>
        <label>2</label>
    </ligand>
</feature>
<feature type="binding site" evidence="5 8">
    <location>
        <position position="272"/>
    </location>
    <ligand>
        <name>Ni(2+)</name>
        <dbReference type="ChEBI" id="CHEBI:49786"/>
        <label>2</label>
    </ligand>
</feature>
<dbReference type="InterPro" id="IPR006680">
    <property type="entry name" value="Amidohydro-rel"/>
</dbReference>
<evidence type="ECO:0000256" key="5">
    <source>
        <dbReference type="HAMAP-Rule" id="MF_01953"/>
    </source>
</evidence>
<dbReference type="InterPro" id="IPR017951">
    <property type="entry name" value="Urease_asu_c"/>
</dbReference>
<feature type="active site" description="Proton donor" evidence="5 9">
    <location>
        <position position="320"/>
    </location>
</feature>
<dbReference type="NCBIfam" id="NF009685">
    <property type="entry name" value="PRK13206.1"/>
    <property type="match status" value="1"/>
</dbReference>
<dbReference type="PRINTS" id="PR01752">
    <property type="entry name" value="UREASE"/>
</dbReference>
<keyword evidence="4 5" id="KW-0378">Hydrolase</keyword>
<dbReference type="GO" id="GO:0043419">
    <property type="term" value="P:urea catabolic process"/>
    <property type="evidence" value="ECO:0007669"/>
    <property type="project" value="UniProtKB-UniRule"/>
</dbReference>
<keyword evidence="5 10" id="KW-0963">Cytoplasm</keyword>
<evidence type="ECO:0000256" key="1">
    <source>
        <dbReference type="ARBA" id="ARBA00004897"/>
    </source>
</evidence>
<evidence type="ECO:0000256" key="10">
    <source>
        <dbReference type="PROSITE-ProRule" id="PRU00700"/>
    </source>
</evidence>
<reference evidence="14" key="1">
    <citation type="submission" date="2024-06" db="EMBL/GenBank/DDBJ databases">
        <authorList>
            <person name="Coelho C."/>
            <person name="Bento M."/>
            <person name="Garcia E."/>
            <person name="Camelo A."/>
            <person name="Brandao I."/>
            <person name="Espirito Santo C."/>
            <person name="Trovao J."/>
            <person name="Verissimo A."/>
            <person name="Costa J."/>
            <person name="Tiago I."/>
        </authorList>
    </citation>
    <scope>NUCLEOTIDE SEQUENCE</scope>
    <source>
        <strain evidence="14">KWT182</strain>
    </source>
</reference>
<dbReference type="Pfam" id="PF01979">
    <property type="entry name" value="Amidohydro_1"/>
    <property type="match status" value="1"/>
</dbReference>
<keyword evidence="2 5" id="KW-0533">Nickel</keyword>
<dbReference type="InterPro" id="IPR011059">
    <property type="entry name" value="Metal-dep_hydrolase_composite"/>
</dbReference>
<comment type="subcellular location">
    <subcellularLocation>
        <location evidence="5 10">Cytoplasm</location>
    </subcellularLocation>
</comment>
<evidence type="ECO:0000256" key="2">
    <source>
        <dbReference type="ARBA" id="ARBA00022596"/>
    </source>
</evidence>
<evidence type="ECO:0000256" key="11">
    <source>
        <dbReference type="RuleBase" id="RU000510"/>
    </source>
</evidence>
<dbReference type="InterPro" id="IPR017950">
    <property type="entry name" value="Urease_AS"/>
</dbReference>
<dbReference type="CDD" id="cd00375">
    <property type="entry name" value="Urease_alpha"/>
    <property type="match status" value="1"/>
</dbReference>
<comment type="catalytic activity">
    <reaction evidence="5 11">
        <text>urea + 2 H2O + H(+) = hydrogencarbonate + 2 NH4(+)</text>
        <dbReference type="Rhea" id="RHEA:20557"/>
        <dbReference type="ChEBI" id="CHEBI:15377"/>
        <dbReference type="ChEBI" id="CHEBI:15378"/>
        <dbReference type="ChEBI" id="CHEBI:16199"/>
        <dbReference type="ChEBI" id="CHEBI:17544"/>
        <dbReference type="ChEBI" id="CHEBI:28938"/>
        <dbReference type="EC" id="3.5.1.5"/>
    </reaction>
</comment>
<dbReference type="HAMAP" id="MF_01953">
    <property type="entry name" value="Urease_alpha"/>
    <property type="match status" value="1"/>
</dbReference>
<dbReference type="InterPro" id="IPR029754">
    <property type="entry name" value="Urease_Ni-bd"/>
</dbReference>
<dbReference type="PROSITE" id="PS00145">
    <property type="entry name" value="UREASE_2"/>
    <property type="match status" value="1"/>
</dbReference>
<proteinExistence type="inferred from homology"/>
<dbReference type="InterPro" id="IPR032466">
    <property type="entry name" value="Metal_Hydrolase"/>
</dbReference>
<name>A0AAU7Q6T2_9GAMM</name>
<evidence type="ECO:0000256" key="8">
    <source>
        <dbReference type="PIRSR" id="PIRSR611612-51"/>
    </source>
</evidence>
<dbReference type="Gene3D" id="2.30.40.10">
    <property type="entry name" value="Urease, subunit C, domain 1"/>
    <property type="match status" value="1"/>
</dbReference>
<dbReference type="PANTHER" id="PTHR43440">
    <property type="entry name" value="UREASE"/>
    <property type="match status" value="1"/>
</dbReference>
<protein>
    <recommendedName>
        <fullName evidence="5 6">Urease subunit alpha</fullName>
        <ecNumber evidence="5 6">3.5.1.5</ecNumber>
    </recommendedName>
    <alternativeName>
        <fullName evidence="5">Urea amidohydrolase subunit alpha</fullName>
    </alternativeName>
</protein>
<feature type="binding site" description="via carbamate group" evidence="5 8">
    <location>
        <position position="217"/>
    </location>
    <ligand>
        <name>Ni(2+)</name>
        <dbReference type="ChEBI" id="CHEBI:49786"/>
        <label>1</label>
    </ligand>
</feature>
<feature type="domain" description="Urease" evidence="13">
    <location>
        <begin position="129"/>
        <end position="567"/>
    </location>
</feature>
<comment type="cofactor">
    <cofactor evidence="5 8 11">
        <name>Ni cation</name>
        <dbReference type="ChEBI" id="CHEBI:25516"/>
    </cofactor>
    <text evidence="5 8 11">Binds 2 nickel ions per subunit.</text>
</comment>
<feature type="modified residue" description="N6-carboxylysine" evidence="5 7">
    <location>
        <position position="217"/>
    </location>
</feature>
<comment type="similarity">
    <text evidence="5 12">Belongs to the metallo-dependent hydrolases superfamily. Urease alpha subunit family.</text>
</comment>
<evidence type="ECO:0000256" key="4">
    <source>
        <dbReference type="ARBA" id="ARBA00022801"/>
    </source>
</evidence>
<dbReference type="PROSITE" id="PS01120">
    <property type="entry name" value="UREASE_1"/>
    <property type="match status" value="1"/>
</dbReference>
<accession>A0AAU7Q6T2</accession>
<comment type="pathway">
    <text evidence="1 5">Nitrogen metabolism; urea degradation; CO(2) and NH(3) from urea (urease route): step 1/1.</text>
</comment>
<dbReference type="GO" id="GO:0016151">
    <property type="term" value="F:nickel cation binding"/>
    <property type="evidence" value="ECO:0007669"/>
    <property type="project" value="UniProtKB-UniRule"/>
</dbReference>
<dbReference type="EC" id="3.5.1.5" evidence="5 6"/>
<keyword evidence="3 5" id="KW-0479">Metal-binding</keyword>